<dbReference type="CDD" id="cd03713">
    <property type="entry name" value="EFG_mtEFG_C"/>
    <property type="match status" value="1"/>
</dbReference>
<dbReference type="SMART" id="SM00889">
    <property type="entry name" value="EFG_IV"/>
    <property type="match status" value="1"/>
</dbReference>
<dbReference type="GO" id="GO:0032790">
    <property type="term" value="P:ribosome disassembly"/>
    <property type="evidence" value="ECO:0007669"/>
    <property type="project" value="TreeGrafter"/>
</dbReference>
<evidence type="ECO:0000259" key="6">
    <source>
        <dbReference type="PROSITE" id="PS51722"/>
    </source>
</evidence>
<dbReference type="Pfam" id="PF14492">
    <property type="entry name" value="EFG_III"/>
    <property type="match status" value="1"/>
</dbReference>
<evidence type="ECO:0000313" key="7">
    <source>
        <dbReference type="EMBL" id="EHR35844.1"/>
    </source>
</evidence>
<reference evidence="7 8" key="1">
    <citation type="submission" date="2012-01" db="EMBL/GenBank/DDBJ databases">
        <title>The Genome Sequence of Helcococcus kunzii ATCC 51366.</title>
        <authorList>
            <consortium name="The Broad Institute Genome Sequencing Platform"/>
            <person name="Earl A."/>
            <person name="Ward D."/>
            <person name="Feldgarden M."/>
            <person name="Gevers D."/>
            <person name="Huys G."/>
            <person name="Young S.K."/>
            <person name="Zeng Q."/>
            <person name="Gargeya S."/>
            <person name="Fitzgerald M."/>
            <person name="Haas B."/>
            <person name="Abouelleil A."/>
            <person name="Alvarado L."/>
            <person name="Arachchi H.M."/>
            <person name="Berlin A."/>
            <person name="Chapman S.B."/>
            <person name="Gearin G."/>
            <person name="Goldberg J."/>
            <person name="Griggs A."/>
            <person name="Gujja S."/>
            <person name="Hansen M."/>
            <person name="Heiman D."/>
            <person name="Howarth C."/>
            <person name="Larimer J."/>
            <person name="Lui A."/>
            <person name="MacDonald P.J.P."/>
            <person name="McCowen C."/>
            <person name="Montmayeur A."/>
            <person name="Murphy C."/>
            <person name="Neiman D."/>
            <person name="Pearson M."/>
            <person name="Priest M."/>
            <person name="Roberts A."/>
            <person name="Saif S."/>
            <person name="Shea T."/>
            <person name="Sisk P."/>
            <person name="Stolte C."/>
            <person name="Sykes S."/>
            <person name="Wortman J."/>
            <person name="Nusbaum C."/>
            <person name="Birren B."/>
        </authorList>
    </citation>
    <scope>NUCLEOTIDE SEQUENCE [LARGE SCALE GENOMIC DNA]</scope>
    <source>
        <strain evidence="7 8">ATCC 51366</strain>
    </source>
</reference>
<evidence type="ECO:0000256" key="2">
    <source>
        <dbReference type="ARBA" id="ARBA00017872"/>
    </source>
</evidence>
<dbReference type="AlphaFoldDB" id="H3NLJ2"/>
<dbReference type="InterPro" id="IPR027417">
    <property type="entry name" value="P-loop_NTPase"/>
</dbReference>
<dbReference type="eggNOG" id="COG0480">
    <property type="taxonomic scope" value="Bacteria"/>
</dbReference>
<dbReference type="PRINTS" id="PR00315">
    <property type="entry name" value="ELONGATNFCT"/>
</dbReference>
<protein>
    <recommendedName>
        <fullName evidence="2 5">Elongation factor G</fullName>
    </recommendedName>
</protein>
<evidence type="ECO:0000256" key="4">
    <source>
        <dbReference type="ARBA" id="ARBA00023134"/>
    </source>
</evidence>
<dbReference type="GO" id="GO:0003746">
    <property type="term" value="F:translation elongation factor activity"/>
    <property type="evidence" value="ECO:0007669"/>
    <property type="project" value="UniProtKB-UniRule"/>
</dbReference>
<dbReference type="InterPro" id="IPR000795">
    <property type="entry name" value="T_Tr_GTP-bd_dom"/>
</dbReference>
<evidence type="ECO:0000256" key="1">
    <source>
        <dbReference type="ARBA" id="ARBA00005870"/>
    </source>
</evidence>
<dbReference type="InterPro" id="IPR005225">
    <property type="entry name" value="Small_GTP-bd"/>
</dbReference>
<dbReference type="GO" id="GO:0003924">
    <property type="term" value="F:GTPase activity"/>
    <property type="evidence" value="ECO:0007669"/>
    <property type="project" value="InterPro"/>
</dbReference>
<dbReference type="GeneID" id="96998228"/>
<dbReference type="Proteomes" id="UP000004191">
    <property type="component" value="Unassembled WGS sequence"/>
</dbReference>
<proteinExistence type="inferred from homology"/>
<dbReference type="CDD" id="cd04170">
    <property type="entry name" value="EF-G_bact"/>
    <property type="match status" value="1"/>
</dbReference>
<accession>H3NLJ2</accession>
<dbReference type="Gene3D" id="3.30.70.240">
    <property type="match status" value="1"/>
</dbReference>
<feature type="domain" description="Tr-type G" evidence="6">
    <location>
        <begin position="7"/>
        <end position="284"/>
    </location>
</feature>
<dbReference type="Pfam" id="PF03764">
    <property type="entry name" value="EFG_IV"/>
    <property type="match status" value="1"/>
</dbReference>
<sequence>MKNYNTSRIKNVALVGHSDSGKTSLVEALLYKSGAIGKLGNIDSGNTVSDFDREEIDRKASISLSVASVEWKDTKINLIDAPGYFDFEGQVKSALKASEAALFVIDAQSGIEVGTEKYWKYCEKIGLPRIIFVNKIDKEDVNFNELVANLHIKFGKKVTPLVLTLGDGAHPGSGQDFKGLIDVMRKEAYQYDGFEREKTSIPEIRMLEVEEVYNQLAEIVAMTDDKLMDKFFEGINFTTEEFAKGITSAMISGSVVPLIVGSATMGYGIDELLDIISYYMPAPNNKKAHIGFRPIEGENLPVDENEPFSAYVFKTYIDPFVGKITLFKVLSGKLKKDSNIYNSTRKVEEKPGGLFRLEGKKQVEIDEVIAGDIAAVTKLEETETGDTFSDKNNPIVYKTLKQPQASLTYAIVPKSKKDEDKIGHALQRLQEEDTSFVFERNNETKQLTISGVGNVQLQAVLDKLKNKYQVETEIIPLRIPYRETITGKSDVQGKHKKQSGGAGQYGDVFIRFEPIEEGFEFAEEVFGGAVPKNYFPAVEKGLEESLEKGILAGYPVVGIKATLYDGSYHPVDSNEMAFKLAASIAFKEGMKKANPVLLEPIMKLETSIPEDYMGDVMGDINKKRGRIIGMEPQEDGTQVIIAEAPYAELFEYAIDLRSMTQGRGSFEMEFVRYEQVPREQTDKIIEEAQAQE</sequence>
<dbReference type="NCBIfam" id="NF009381">
    <property type="entry name" value="PRK12740.1-5"/>
    <property type="match status" value="1"/>
</dbReference>
<dbReference type="GO" id="GO:0005525">
    <property type="term" value="F:GTP binding"/>
    <property type="evidence" value="ECO:0007669"/>
    <property type="project" value="UniProtKB-UniRule"/>
</dbReference>
<keyword evidence="7" id="KW-0648">Protein biosynthesis</keyword>
<dbReference type="NCBIfam" id="TIGR00231">
    <property type="entry name" value="small_GTP"/>
    <property type="match status" value="1"/>
</dbReference>
<dbReference type="Pfam" id="PF00009">
    <property type="entry name" value="GTP_EFTU"/>
    <property type="match status" value="1"/>
</dbReference>
<dbReference type="InterPro" id="IPR004540">
    <property type="entry name" value="Transl_elong_EFG/EF2"/>
</dbReference>
<dbReference type="SUPFAM" id="SSF52540">
    <property type="entry name" value="P-loop containing nucleoside triphosphate hydrolases"/>
    <property type="match status" value="1"/>
</dbReference>
<dbReference type="Pfam" id="PF00679">
    <property type="entry name" value="EFG_C"/>
    <property type="match status" value="1"/>
</dbReference>
<dbReference type="InterPro" id="IPR053905">
    <property type="entry name" value="EF-G-like_DII"/>
</dbReference>
<dbReference type="OrthoDB" id="9804431at2"/>
<dbReference type="Gene3D" id="3.30.230.10">
    <property type="match status" value="1"/>
</dbReference>
<dbReference type="EMBL" id="AGEI01000006">
    <property type="protein sequence ID" value="EHR35844.1"/>
    <property type="molecule type" value="Genomic_DNA"/>
</dbReference>
<dbReference type="SUPFAM" id="SSF54211">
    <property type="entry name" value="Ribosomal protein S5 domain 2-like"/>
    <property type="match status" value="1"/>
</dbReference>
<evidence type="ECO:0000256" key="3">
    <source>
        <dbReference type="ARBA" id="ARBA00022741"/>
    </source>
</evidence>
<dbReference type="NCBIfam" id="TIGR00484">
    <property type="entry name" value="EF-G"/>
    <property type="match status" value="1"/>
</dbReference>
<dbReference type="InterPro" id="IPR047872">
    <property type="entry name" value="EFG_IV"/>
</dbReference>
<dbReference type="Gene3D" id="3.30.70.870">
    <property type="entry name" value="Elongation Factor G (Translational Gtpase), domain 3"/>
    <property type="match status" value="1"/>
</dbReference>
<dbReference type="STRING" id="883114.HMPREF9709_00203"/>
<evidence type="ECO:0000256" key="5">
    <source>
        <dbReference type="NCBIfam" id="TIGR00484"/>
    </source>
</evidence>
<keyword evidence="4" id="KW-0342">GTP-binding</keyword>
<keyword evidence="7" id="KW-0251">Elongation factor</keyword>
<dbReference type="InterPro" id="IPR020568">
    <property type="entry name" value="Ribosomal_Su5_D2-typ_SF"/>
</dbReference>
<dbReference type="PATRIC" id="fig|883114.3.peg.200"/>
<dbReference type="FunFam" id="3.30.230.10:FF:000003">
    <property type="entry name" value="Elongation factor G"/>
    <property type="match status" value="1"/>
</dbReference>
<dbReference type="Gene3D" id="2.40.30.10">
    <property type="entry name" value="Translation factors"/>
    <property type="match status" value="1"/>
</dbReference>
<dbReference type="InterPro" id="IPR014721">
    <property type="entry name" value="Ribsml_uS5_D2-typ_fold_subgr"/>
</dbReference>
<dbReference type="PANTHER" id="PTHR43261">
    <property type="entry name" value="TRANSLATION ELONGATION FACTOR G-RELATED"/>
    <property type="match status" value="1"/>
</dbReference>
<dbReference type="InterPro" id="IPR035647">
    <property type="entry name" value="EFG_III/V"/>
</dbReference>
<name>H3NLJ2_9FIRM</name>
<keyword evidence="3" id="KW-0547">Nucleotide-binding</keyword>
<dbReference type="InterPro" id="IPR005517">
    <property type="entry name" value="Transl_elong_EFG/EF2_IV"/>
</dbReference>
<dbReference type="CDD" id="cd01434">
    <property type="entry name" value="EFG_mtEFG1_IV"/>
    <property type="match status" value="1"/>
</dbReference>
<gene>
    <name evidence="7" type="ORF">HMPREF9709_00203</name>
</gene>
<comment type="caution">
    <text evidence="7">The sequence shown here is derived from an EMBL/GenBank/DDBJ whole genome shotgun (WGS) entry which is preliminary data.</text>
</comment>
<dbReference type="SMART" id="SM00838">
    <property type="entry name" value="EFG_C"/>
    <property type="match status" value="1"/>
</dbReference>
<comment type="similarity">
    <text evidence="1">Belongs to the TRAFAC class translation factor GTPase superfamily. Classic translation factor GTPase family. EF-G/EF-2 subfamily.</text>
</comment>
<dbReference type="PROSITE" id="PS51722">
    <property type="entry name" value="G_TR_2"/>
    <property type="match status" value="1"/>
</dbReference>
<dbReference type="CDD" id="cd04088">
    <property type="entry name" value="EFG_mtEFG_II"/>
    <property type="match status" value="1"/>
</dbReference>
<keyword evidence="8" id="KW-1185">Reference proteome</keyword>
<dbReference type="RefSeq" id="WP_005397083.1">
    <property type="nucleotide sequence ID" value="NZ_JH601088.1"/>
</dbReference>
<dbReference type="InterPro" id="IPR000640">
    <property type="entry name" value="EFG_V-like"/>
</dbReference>
<dbReference type="FunFam" id="3.30.70.240:FF:000001">
    <property type="entry name" value="Elongation factor G"/>
    <property type="match status" value="1"/>
</dbReference>
<dbReference type="NCBIfam" id="NF009891">
    <property type="entry name" value="PRK13351.1-1"/>
    <property type="match status" value="1"/>
</dbReference>
<dbReference type="Gene3D" id="3.40.50.300">
    <property type="entry name" value="P-loop containing nucleotide triphosphate hydrolases"/>
    <property type="match status" value="1"/>
</dbReference>
<dbReference type="Pfam" id="PF22042">
    <property type="entry name" value="EF-G_D2"/>
    <property type="match status" value="1"/>
</dbReference>
<dbReference type="HOGENOM" id="CLU_002794_4_1_9"/>
<dbReference type="SUPFAM" id="SSF50447">
    <property type="entry name" value="Translation proteins"/>
    <property type="match status" value="1"/>
</dbReference>
<dbReference type="PANTHER" id="PTHR43261:SF6">
    <property type="entry name" value="ELONGATION FACTOR G-LIKE PROTEIN"/>
    <property type="match status" value="1"/>
</dbReference>
<dbReference type="InterPro" id="IPR009000">
    <property type="entry name" value="Transl_B-barrel_sf"/>
</dbReference>
<evidence type="ECO:0000313" key="8">
    <source>
        <dbReference type="Proteomes" id="UP000004191"/>
    </source>
</evidence>
<organism evidence="7 8">
    <name type="scientific">Helcococcus kunzii ATCC 51366</name>
    <dbReference type="NCBI Taxonomy" id="883114"/>
    <lineage>
        <taxon>Bacteria</taxon>
        <taxon>Bacillati</taxon>
        <taxon>Bacillota</taxon>
        <taxon>Tissierellia</taxon>
        <taxon>Tissierellales</taxon>
        <taxon>Peptoniphilaceae</taxon>
        <taxon>Helcococcus</taxon>
    </lineage>
</organism>
<dbReference type="NCBIfam" id="NF009379">
    <property type="entry name" value="PRK12740.1-3"/>
    <property type="match status" value="1"/>
</dbReference>
<dbReference type="SUPFAM" id="SSF54980">
    <property type="entry name" value="EF-G C-terminal domain-like"/>
    <property type="match status" value="2"/>
</dbReference>
<dbReference type="InterPro" id="IPR041095">
    <property type="entry name" value="EFG_II"/>
</dbReference>
<dbReference type="InterPro" id="IPR035649">
    <property type="entry name" value="EFG_V"/>
</dbReference>